<name>A0AAD7BLW0_9AGAR</name>
<accession>A0AAD7BLW0</accession>
<keyword evidence="3" id="KW-1185">Reference proteome</keyword>
<dbReference type="AlphaFoldDB" id="A0AAD7BLW0"/>
<evidence type="ECO:0000259" key="1">
    <source>
        <dbReference type="Pfam" id="PF18803"/>
    </source>
</evidence>
<gene>
    <name evidence="2" type="ORF">FB45DRAFT_686383</name>
</gene>
<dbReference type="EMBL" id="JARKIF010000013">
    <property type="protein sequence ID" value="KAJ7624686.1"/>
    <property type="molecule type" value="Genomic_DNA"/>
</dbReference>
<dbReference type="Proteomes" id="UP001221142">
    <property type="component" value="Unassembled WGS sequence"/>
</dbReference>
<dbReference type="Pfam" id="PF18803">
    <property type="entry name" value="CxC2"/>
    <property type="match status" value="1"/>
</dbReference>
<reference evidence="2" key="1">
    <citation type="submission" date="2023-03" db="EMBL/GenBank/DDBJ databases">
        <title>Massive genome expansion in bonnet fungi (Mycena s.s.) driven by repeated elements and novel gene families across ecological guilds.</title>
        <authorList>
            <consortium name="Lawrence Berkeley National Laboratory"/>
            <person name="Harder C.B."/>
            <person name="Miyauchi S."/>
            <person name="Viragh M."/>
            <person name="Kuo A."/>
            <person name="Thoen E."/>
            <person name="Andreopoulos B."/>
            <person name="Lu D."/>
            <person name="Skrede I."/>
            <person name="Drula E."/>
            <person name="Henrissat B."/>
            <person name="Morin E."/>
            <person name="Kohler A."/>
            <person name="Barry K."/>
            <person name="LaButti K."/>
            <person name="Morin E."/>
            <person name="Salamov A."/>
            <person name="Lipzen A."/>
            <person name="Mereny Z."/>
            <person name="Hegedus B."/>
            <person name="Baldrian P."/>
            <person name="Stursova M."/>
            <person name="Weitz H."/>
            <person name="Taylor A."/>
            <person name="Grigoriev I.V."/>
            <person name="Nagy L.G."/>
            <person name="Martin F."/>
            <person name="Kauserud H."/>
        </authorList>
    </citation>
    <scope>NUCLEOTIDE SEQUENCE</scope>
    <source>
        <strain evidence="2">9284</strain>
    </source>
</reference>
<proteinExistence type="predicted"/>
<protein>
    <recommendedName>
        <fullName evidence="1">CxC2-like cysteine cluster KDZ transposase-associated domain-containing protein</fullName>
    </recommendedName>
</protein>
<comment type="caution">
    <text evidence="2">The sequence shown here is derived from an EMBL/GenBank/DDBJ whole genome shotgun (WGS) entry which is preliminary data.</text>
</comment>
<evidence type="ECO:0000313" key="2">
    <source>
        <dbReference type="EMBL" id="KAJ7624686.1"/>
    </source>
</evidence>
<dbReference type="InterPro" id="IPR041457">
    <property type="entry name" value="CxC2_KDZ-assoc"/>
</dbReference>
<feature type="domain" description="CxC2-like cysteine cluster KDZ transposase-associated" evidence="1">
    <location>
        <begin position="74"/>
        <end position="183"/>
    </location>
</feature>
<organism evidence="2 3">
    <name type="scientific">Roridomyces roridus</name>
    <dbReference type="NCBI Taxonomy" id="1738132"/>
    <lineage>
        <taxon>Eukaryota</taxon>
        <taxon>Fungi</taxon>
        <taxon>Dikarya</taxon>
        <taxon>Basidiomycota</taxon>
        <taxon>Agaricomycotina</taxon>
        <taxon>Agaricomycetes</taxon>
        <taxon>Agaricomycetidae</taxon>
        <taxon>Agaricales</taxon>
        <taxon>Marasmiineae</taxon>
        <taxon>Mycenaceae</taxon>
        <taxon>Roridomyces</taxon>
    </lineage>
</organism>
<evidence type="ECO:0000313" key="3">
    <source>
        <dbReference type="Proteomes" id="UP001221142"/>
    </source>
</evidence>
<feature type="non-terminal residue" evidence="2">
    <location>
        <position position="234"/>
    </location>
</feature>
<sequence length="234" mass="26244">RDEYLHELLRRDGCMNHEAEDHTCRVCGLTSDTFVRCISCFGSEMMCGGCCVARHAANPFHKTWNGRYFEKTTLKQLGLRVQLGHPLGQPCLTPRRLYNGFVVLHTNGIHEVDVYLCDCEHADRAGAAEIQMLRAGWFPATDDVPRTCATFECLDLFTTATLQAKTTAYDFYWMLEKMTDSTGGKLPDRYAPLLRMIREYSHLMMLKRGGIGHKPRGVASTAPGALAVHCPNSP</sequence>
<feature type="non-terminal residue" evidence="2">
    <location>
        <position position="1"/>
    </location>
</feature>